<dbReference type="AlphaFoldDB" id="C4V3L9"/>
<accession>C4V3L9</accession>
<dbReference type="HOGENOM" id="CLU_3257709_0_0_9"/>
<sequence length="42" mass="4529">MACRYCCAAGQEQHTMTWETARRAIDLARAGGLPFILQSSGG</sequence>
<evidence type="ECO:0000313" key="1">
    <source>
        <dbReference type="EMBL" id="EEQ48633.1"/>
    </source>
</evidence>
<dbReference type="STRING" id="638302.HMPREF0908_1113"/>
<name>C4V3L9_9FIRM</name>
<evidence type="ECO:0000313" key="2">
    <source>
        <dbReference type="Proteomes" id="UP000005309"/>
    </source>
</evidence>
<organism evidence="1 2">
    <name type="scientific">Selenomonas flueggei ATCC 43531</name>
    <dbReference type="NCBI Taxonomy" id="638302"/>
    <lineage>
        <taxon>Bacteria</taxon>
        <taxon>Bacillati</taxon>
        <taxon>Bacillota</taxon>
        <taxon>Negativicutes</taxon>
        <taxon>Selenomonadales</taxon>
        <taxon>Selenomonadaceae</taxon>
        <taxon>Selenomonas</taxon>
    </lineage>
</organism>
<gene>
    <name evidence="1" type="ORF">HMPREF0908_1113</name>
</gene>
<keyword evidence="2" id="KW-1185">Reference proteome</keyword>
<dbReference type="EMBL" id="ACLA01000014">
    <property type="protein sequence ID" value="EEQ48633.1"/>
    <property type="molecule type" value="Genomic_DNA"/>
</dbReference>
<dbReference type="Proteomes" id="UP000005309">
    <property type="component" value="Unassembled WGS sequence"/>
</dbReference>
<proteinExistence type="predicted"/>
<reference evidence="1 2" key="1">
    <citation type="submission" date="2009-04" db="EMBL/GenBank/DDBJ databases">
        <authorList>
            <person name="Qin X."/>
            <person name="Bachman B."/>
            <person name="Battles P."/>
            <person name="Bell A."/>
            <person name="Bess C."/>
            <person name="Bickham C."/>
            <person name="Chaboub L."/>
            <person name="Chen D."/>
            <person name="Coyle M."/>
            <person name="Deiros D.R."/>
            <person name="Dinh H."/>
            <person name="Forbes L."/>
            <person name="Fowler G."/>
            <person name="Francisco L."/>
            <person name="Fu Q."/>
            <person name="Gubbala S."/>
            <person name="Hale W."/>
            <person name="Han Y."/>
            <person name="Hemphill L."/>
            <person name="Highlander S.K."/>
            <person name="Hirani K."/>
            <person name="Hogues M."/>
            <person name="Jackson L."/>
            <person name="Jakkamsetti A."/>
            <person name="Javaid M."/>
            <person name="Jiang H."/>
            <person name="Korchina V."/>
            <person name="Kovar C."/>
            <person name="Lara F."/>
            <person name="Lee S."/>
            <person name="Mata R."/>
            <person name="Mathew T."/>
            <person name="Moen C."/>
            <person name="Morales K."/>
            <person name="Munidasa M."/>
            <person name="Nazareth L."/>
            <person name="Ngo R."/>
            <person name="Nguyen L."/>
            <person name="Okwuonu G."/>
            <person name="Ongeri F."/>
            <person name="Patil S."/>
            <person name="Petrosino J."/>
            <person name="Pham C."/>
            <person name="Pham P."/>
            <person name="Pu L.-L."/>
            <person name="Puazo M."/>
            <person name="Raj R."/>
            <person name="Reid J."/>
            <person name="Rouhana J."/>
            <person name="Saada N."/>
            <person name="Shang Y."/>
            <person name="Simmons D."/>
            <person name="Thornton R."/>
            <person name="Warren J."/>
            <person name="Weissenberger G."/>
            <person name="Zhang J."/>
            <person name="Zhang L."/>
            <person name="Zhou C."/>
            <person name="Zhu D."/>
            <person name="Muzny D."/>
            <person name="Worley K."/>
            <person name="Gibbs R."/>
        </authorList>
    </citation>
    <scope>NUCLEOTIDE SEQUENCE [LARGE SCALE GENOMIC DNA]</scope>
    <source>
        <strain evidence="1 2">ATCC 43531</strain>
    </source>
</reference>
<protein>
    <submittedName>
        <fullName evidence="1">Uncharacterized protein</fullName>
    </submittedName>
</protein>
<comment type="caution">
    <text evidence="1">The sequence shown here is derived from an EMBL/GenBank/DDBJ whole genome shotgun (WGS) entry which is preliminary data.</text>
</comment>